<sequence>FSDFSNQCNQFDIFEKLWTIVDQWTSNYANWNQGKFISIDAKKVQNSINDWSGSLLKLSKELQKKSK</sequence>
<evidence type="ECO:0000259" key="1">
    <source>
        <dbReference type="Pfam" id="PF08393"/>
    </source>
</evidence>
<feature type="non-terminal residue" evidence="2">
    <location>
        <position position="67"/>
    </location>
</feature>
<name>A0A146KEY9_9EUKA</name>
<gene>
    <name evidence="2" type="ORF">TPC1_11778</name>
</gene>
<feature type="non-terminal residue" evidence="2">
    <location>
        <position position="1"/>
    </location>
</feature>
<dbReference type="Pfam" id="PF08393">
    <property type="entry name" value="DHC_N2"/>
    <property type="match status" value="1"/>
</dbReference>
<proteinExistence type="predicted"/>
<organism evidence="2">
    <name type="scientific">Trepomonas sp. PC1</name>
    <dbReference type="NCBI Taxonomy" id="1076344"/>
    <lineage>
        <taxon>Eukaryota</taxon>
        <taxon>Metamonada</taxon>
        <taxon>Diplomonadida</taxon>
        <taxon>Hexamitidae</taxon>
        <taxon>Hexamitinae</taxon>
        <taxon>Trepomonas</taxon>
    </lineage>
</organism>
<dbReference type="AlphaFoldDB" id="A0A146KEY9"/>
<accession>A0A146KEY9</accession>
<feature type="domain" description="Dynein heavy chain linker" evidence="1">
    <location>
        <begin position="8"/>
        <end position="64"/>
    </location>
</feature>
<reference evidence="2" key="1">
    <citation type="submission" date="2015-07" db="EMBL/GenBank/DDBJ databases">
        <title>Adaptation to a free-living lifestyle via gene acquisitions in the diplomonad Trepomonas sp. PC1.</title>
        <authorList>
            <person name="Xu F."/>
            <person name="Jerlstrom-Hultqvist J."/>
            <person name="Kolisko M."/>
            <person name="Simpson A.G.B."/>
            <person name="Roger A.J."/>
            <person name="Svard S.G."/>
            <person name="Andersson J.O."/>
        </authorList>
    </citation>
    <scope>NUCLEOTIDE SEQUENCE</scope>
    <source>
        <strain evidence="2">PC1</strain>
    </source>
</reference>
<dbReference type="InterPro" id="IPR013602">
    <property type="entry name" value="Dynein_heavy_linker"/>
</dbReference>
<protein>
    <submittedName>
        <fullName evidence="2">Dynein heavy chain</fullName>
    </submittedName>
</protein>
<evidence type="ECO:0000313" key="2">
    <source>
        <dbReference type="EMBL" id="JAP95283.1"/>
    </source>
</evidence>
<dbReference type="EMBL" id="GDID01001323">
    <property type="protein sequence ID" value="JAP95283.1"/>
    <property type="molecule type" value="Transcribed_RNA"/>
</dbReference>